<dbReference type="AlphaFoldDB" id="A0A9Q8LD36"/>
<organism evidence="1 2">
    <name type="scientific">Passalora fulva</name>
    <name type="common">Tomato leaf mold</name>
    <name type="synonym">Cladosporium fulvum</name>
    <dbReference type="NCBI Taxonomy" id="5499"/>
    <lineage>
        <taxon>Eukaryota</taxon>
        <taxon>Fungi</taxon>
        <taxon>Dikarya</taxon>
        <taxon>Ascomycota</taxon>
        <taxon>Pezizomycotina</taxon>
        <taxon>Dothideomycetes</taxon>
        <taxon>Dothideomycetidae</taxon>
        <taxon>Mycosphaerellales</taxon>
        <taxon>Mycosphaerellaceae</taxon>
        <taxon>Fulvia</taxon>
    </lineage>
</organism>
<dbReference type="KEGG" id="ffu:CLAFUR5_07774"/>
<keyword evidence="2" id="KW-1185">Reference proteome</keyword>
<dbReference type="Proteomes" id="UP000756132">
    <property type="component" value="Chromosome 3"/>
</dbReference>
<name>A0A9Q8LD36_PASFU</name>
<dbReference type="EMBL" id="CP090165">
    <property type="protein sequence ID" value="UJO15275.1"/>
    <property type="molecule type" value="Genomic_DNA"/>
</dbReference>
<dbReference type="RefSeq" id="XP_047759641.1">
    <property type="nucleotide sequence ID" value="XM_047906922.1"/>
</dbReference>
<protein>
    <submittedName>
        <fullName evidence="1">Uncharacterized protein</fullName>
    </submittedName>
</protein>
<evidence type="ECO:0000313" key="1">
    <source>
        <dbReference type="EMBL" id="UJO15275.1"/>
    </source>
</evidence>
<dbReference type="GeneID" id="71987652"/>
<gene>
    <name evidence="1" type="ORF">CLAFUR5_07774</name>
</gene>
<evidence type="ECO:0000313" key="2">
    <source>
        <dbReference type="Proteomes" id="UP000756132"/>
    </source>
</evidence>
<reference evidence="1" key="1">
    <citation type="submission" date="2021-12" db="EMBL/GenBank/DDBJ databases">
        <authorList>
            <person name="Zaccaron A."/>
            <person name="Stergiopoulos I."/>
        </authorList>
    </citation>
    <scope>NUCLEOTIDE SEQUENCE</scope>
    <source>
        <strain evidence="1">Race5_Kim</strain>
    </source>
</reference>
<reference evidence="1" key="2">
    <citation type="journal article" date="2022" name="Microb. Genom.">
        <title>A chromosome-scale genome assembly of the tomato pathogen Cladosporium fulvum reveals a compartmentalized genome architecture and the presence of a dispensable chromosome.</title>
        <authorList>
            <person name="Zaccaron A.Z."/>
            <person name="Chen L.H."/>
            <person name="Samaras A."/>
            <person name="Stergiopoulos I."/>
        </authorList>
    </citation>
    <scope>NUCLEOTIDE SEQUENCE</scope>
    <source>
        <strain evidence="1">Race5_Kim</strain>
    </source>
</reference>
<sequence length="89" mass="9970">MRLLNISREHEFRFKMNAYAIDRAKNPADRVAQAQASAFMAAADLVCGRPGIREKEWQTIEERHYSSECLVGSGKDASVRAWPTRGCAA</sequence>
<accession>A0A9Q8LD36</accession>
<proteinExistence type="predicted"/>